<dbReference type="Proteomes" id="UP000327044">
    <property type="component" value="Unassembled WGS sequence"/>
</dbReference>
<dbReference type="InterPro" id="IPR004117">
    <property type="entry name" value="7tm6_olfct_rcpt"/>
</dbReference>
<evidence type="ECO:0000256" key="4">
    <source>
        <dbReference type="ARBA" id="ARBA00022692"/>
    </source>
</evidence>
<feature type="transmembrane region" description="Helical" evidence="10">
    <location>
        <begin position="30"/>
        <end position="52"/>
    </location>
</feature>
<dbReference type="PANTHER" id="PTHR21137">
    <property type="entry name" value="ODORANT RECEPTOR"/>
    <property type="match status" value="1"/>
</dbReference>
<evidence type="ECO:0000256" key="5">
    <source>
        <dbReference type="ARBA" id="ARBA00022725"/>
    </source>
</evidence>
<organism evidence="11 12">
    <name type="scientific">Photinus pyralis</name>
    <name type="common">Common eastern firefly</name>
    <name type="synonym">Lampyris pyralis</name>
    <dbReference type="NCBI Taxonomy" id="7054"/>
    <lineage>
        <taxon>Eukaryota</taxon>
        <taxon>Metazoa</taxon>
        <taxon>Ecdysozoa</taxon>
        <taxon>Arthropoda</taxon>
        <taxon>Hexapoda</taxon>
        <taxon>Insecta</taxon>
        <taxon>Pterygota</taxon>
        <taxon>Neoptera</taxon>
        <taxon>Endopterygota</taxon>
        <taxon>Coleoptera</taxon>
        <taxon>Polyphaga</taxon>
        <taxon>Elateriformia</taxon>
        <taxon>Elateroidea</taxon>
        <taxon>Lampyridae</taxon>
        <taxon>Lampyrinae</taxon>
        <taxon>Photinus</taxon>
    </lineage>
</organism>
<dbReference type="InParanoid" id="A0A5N4B6N4"/>
<name>A0A5N4B6N4_PHOPY</name>
<evidence type="ECO:0000256" key="9">
    <source>
        <dbReference type="ARBA" id="ARBA00023224"/>
    </source>
</evidence>
<keyword evidence="9 10" id="KW-0807">Transducer</keyword>
<dbReference type="GO" id="GO:0005549">
    <property type="term" value="F:odorant binding"/>
    <property type="evidence" value="ECO:0007669"/>
    <property type="project" value="InterPro"/>
</dbReference>
<keyword evidence="5 10" id="KW-0552">Olfaction</keyword>
<dbReference type="GO" id="GO:0004984">
    <property type="term" value="F:olfactory receptor activity"/>
    <property type="evidence" value="ECO:0007669"/>
    <property type="project" value="InterPro"/>
</dbReference>
<dbReference type="AlphaFoldDB" id="A0A5N4B6N4"/>
<keyword evidence="8 10" id="KW-0675">Receptor</keyword>
<keyword evidence="6 10" id="KW-1133">Transmembrane helix</keyword>
<evidence type="ECO:0000313" key="12">
    <source>
        <dbReference type="Proteomes" id="UP000327044"/>
    </source>
</evidence>
<sequence length="389" mass="44414">MGISQNTDAFKFQRLLMETAGFWPRREASIFYLIYGLSAYGIVVLFAVSLLLSTMVVKDFKQLILGWSMFTAMLNCSLKFTVFRVKMPAFLELLDFIRSPHFFYHREEFDHHLKRIIKIATVVVKLFFCSGMTTYTCLISAPLFSKEERITPFPFPLDLKQYSVMVYILVYVFQSVALFAAAWISIGFDNLSTGMMGLCSAYFAILRQTIIFATEEFRNEKLDNINLYSKHDKQIYRDLSDCSTHHLAVISFTQQIEKIFSYVFLSQFLCSAGGICLSGFTFINSEPGSPECIFALNLMGTLMFQITLYCAYGNEVTVQSAMVLDACYMTEWIYCGPEVRRSLFLIMERSKRPLALTAGKFVNLSLSSLVSVIKSAGSYAMVLYQLYHS</sequence>
<comment type="caution">
    <text evidence="11">The sequence shown here is derived from an EMBL/GenBank/DDBJ whole genome shotgun (WGS) entry which is preliminary data.</text>
</comment>
<feature type="transmembrane region" description="Helical" evidence="10">
    <location>
        <begin position="122"/>
        <end position="144"/>
    </location>
</feature>
<feature type="transmembrane region" description="Helical" evidence="10">
    <location>
        <begin position="259"/>
        <end position="281"/>
    </location>
</feature>
<keyword evidence="7 10" id="KW-0472">Membrane</keyword>
<comment type="subcellular location">
    <subcellularLocation>
        <location evidence="1 10">Cell membrane</location>
        <topology evidence="1 10">Multi-pass membrane protein</topology>
    </subcellularLocation>
</comment>
<dbReference type="EMBL" id="VVIM01000001">
    <property type="protein sequence ID" value="KAB0805267.1"/>
    <property type="molecule type" value="Genomic_DNA"/>
</dbReference>
<protein>
    <recommendedName>
        <fullName evidence="10">Odorant receptor</fullName>
    </recommendedName>
</protein>
<evidence type="ECO:0000256" key="10">
    <source>
        <dbReference type="RuleBase" id="RU351113"/>
    </source>
</evidence>
<keyword evidence="12" id="KW-1185">Reference proteome</keyword>
<dbReference type="GO" id="GO:0007165">
    <property type="term" value="P:signal transduction"/>
    <property type="evidence" value="ECO:0007669"/>
    <property type="project" value="UniProtKB-KW"/>
</dbReference>
<keyword evidence="2" id="KW-1003">Cell membrane</keyword>
<dbReference type="OrthoDB" id="7545962at2759"/>
<dbReference type="PANTHER" id="PTHR21137:SF35">
    <property type="entry name" value="ODORANT RECEPTOR 19A-RELATED"/>
    <property type="match status" value="1"/>
</dbReference>
<dbReference type="GO" id="GO:0005886">
    <property type="term" value="C:plasma membrane"/>
    <property type="evidence" value="ECO:0007669"/>
    <property type="project" value="UniProtKB-SubCell"/>
</dbReference>
<proteinExistence type="inferred from homology"/>
<feature type="transmembrane region" description="Helical" evidence="10">
    <location>
        <begin position="293"/>
        <end position="312"/>
    </location>
</feature>
<keyword evidence="3 10" id="KW-0716">Sensory transduction</keyword>
<dbReference type="FunCoup" id="A0A5N4B6N4">
    <property type="interactions" value="15"/>
</dbReference>
<evidence type="ECO:0000256" key="2">
    <source>
        <dbReference type="ARBA" id="ARBA00022475"/>
    </source>
</evidence>
<gene>
    <name evidence="11" type="ORF">PPYR_02237</name>
</gene>
<evidence type="ECO:0000256" key="6">
    <source>
        <dbReference type="ARBA" id="ARBA00022989"/>
    </source>
</evidence>
<feature type="transmembrane region" description="Helical" evidence="10">
    <location>
        <begin position="164"/>
        <end position="186"/>
    </location>
</feature>
<feature type="transmembrane region" description="Helical" evidence="10">
    <location>
        <begin position="64"/>
        <end position="83"/>
    </location>
</feature>
<accession>A0A5N4B6N4</accession>
<evidence type="ECO:0000256" key="8">
    <source>
        <dbReference type="ARBA" id="ARBA00023170"/>
    </source>
</evidence>
<dbReference type="Pfam" id="PF02949">
    <property type="entry name" value="7tm_6"/>
    <property type="match status" value="1"/>
</dbReference>
<evidence type="ECO:0000256" key="3">
    <source>
        <dbReference type="ARBA" id="ARBA00022606"/>
    </source>
</evidence>
<feature type="transmembrane region" description="Helical" evidence="10">
    <location>
        <begin position="361"/>
        <end position="387"/>
    </location>
</feature>
<evidence type="ECO:0000256" key="7">
    <source>
        <dbReference type="ARBA" id="ARBA00023136"/>
    </source>
</evidence>
<reference evidence="11 12" key="1">
    <citation type="journal article" date="2018" name="Elife">
        <title>Firefly genomes illuminate parallel origins of bioluminescence in beetles.</title>
        <authorList>
            <person name="Fallon T.R."/>
            <person name="Lower S.E."/>
            <person name="Chang C.H."/>
            <person name="Bessho-Uehara M."/>
            <person name="Martin G.J."/>
            <person name="Bewick A.J."/>
            <person name="Behringer M."/>
            <person name="Debat H.J."/>
            <person name="Wong I."/>
            <person name="Day J.C."/>
            <person name="Suvorov A."/>
            <person name="Silva C.J."/>
            <person name="Stanger-Hall K.F."/>
            <person name="Hall D.W."/>
            <person name="Schmitz R.J."/>
            <person name="Nelson D.R."/>
            <person name="Lewis S.M."/>
            <person name="Shigenobu S."/>
            <person name="Bybee S.M."/>
            <person name="Larracuente A.M."/>
            <person name="Oba Y."/>
            <person name="Weng J.K."/>
        </authorList>
    </citation>
    <scope>NUCLEOTIDE SEQUENCE [LARGE SCALE GENOMIC DNA]</scope>
    <source>
        <strain evidence="11">1611_PpyrPB1</strain>
        <tissue evidence="11">Whole body</tissue>
    </source>
</reference>
<comment type="similarity">
    <text evidence="10">Belongs to the insect chemoreceptor superfamily. Heteromeric odorant receptor channel (TC 1.A.69) family.</text>
</comment>
<evidence type="ECO:0000256" key="1">
    <source>
        <dbReference type="ARBA" id="ARBA00004651"/>
    </source>
</evidence>
<evidence type="ECO:0000313" key="11">
    <source>
        <dbReference type="EMBL" id="KAB0805267.1"/>
    </source>
</evidence>
<keyword evidence="4 10" id="KW-0812">Transmembrane</keyword>